<dbReference type="InterPro" id="IPR005301">
    <property type="entry name" value="MOB_kinase_act_fam"/>
</dbReference>
<keyword evidence="3" id="KW-1185">Reference proteome</keyword>
<dbReference type="AlphaFoldDB" id="A0A507C8D0"/>
<dbReference type="Pfam" id="PF03637">
    <property type="entry name" value="Mob1_phocein"/>
    <property type="match status" value="1"/>
</dbReference>
<comment type="caution">
    <text evidence="2">The sequence shown here is derived from an EMBL/GenBank/DDBJ whole genome shotgun (WGS) entry which is preliminary data.</text>
</comment>
<reference evidence="2 3" key="1">
    <citation type="journal article" date="2019" name="Sci. Rep.">
        <title>Comparative genomics of chytrid fungi reveal insights into the obligate biotrophic and pathogenic lifestyle of Synchytrium endobioticum.</title>
        <authorList>
            <person name="van de Vossenberg B.T.L.H."/>
            <person name="Warris S."/>
            <person name="Nguyen H.D.T."/>
            <person name="van Gent-Pelzer M.P.E."/>
            <person name="Joly D.L."/>
            <person name="van de Geest H.C."/>
            <person name="Bonants P.J.M."/>
            <person name="Smith D.S."/>
            <person name="Levesque C.A."/>
            <person name="van der Lee T.A.J."/>
        </authorList>
    </citation>
    <scope>NUCLEOTIDE SEQUENCE [LARGE SCALE GENOMIC DNA]</scope>
    <source>
        <strain evidence="2 3">JEL517</strain>
    </source>
</reference>
<accession>A0A507C8D0</accession>
<dbReference type="InterPro" id="IPR036703">
    <property type="entry name" value="MOB_kinase_act_sf"/>
</dbReference>
<sequence>MCLLYSVVVDVYCTRQSCPTMCAGRKYEYLWQDALEYPRPTKCSAPDYIELLLQWIDRMLDDEAIFPANDEFPSNFRDCIGKIFSRMFRLYAHIYTMHLRQMEQIGEGAHLNTSFKHFILFVTGTLSLVCWSQGFDCN</sequence>
<dbReference type="GeneID" id="42004676"/>
<proteinExistence type="predicted"/>
<protein>
    <recommendedName>
        <fullName evidence="4">Mob1/phocein</fullName>
    </recommendedName>
</protein>
<gene>
    <name evidence="2" type="ORF">SmJEL517_g03451</name>
</gene>
<evidence type="ECO:0000313" key="2">
    <source>
        <dbReference type="EMBL" id="TPX33755.1"/>
    </source>
</evidence>
<dbReference type="SUPFAM" id="SSF101152">
    <property type="entry name" value="Mob1/phocein"/>
    <property type="match status" value="1"/>
</dbReference>
<keyword evidence="1" id="KW-0479">Metal-binding</keyword>
<dbReference type="Proteomes" id="UP000319731">
    <property type="component" value="Unassembled WGS sequence"/>
</dbReference>
<feature type="binding site" evidence="1">
    <location>
        <position position="13"/>
    </location>
    <ligand>
        <name>Zn(2+)</name>
        <dbReference type="ChEBI" id="CHEBI:29105"/>
    </ligand>
</feature>
<evidence type="ECO:0008006" key="4">
    <source>
        <dbReference type="Google" id="ProtNLM"/>
    </source>
</evidence>
<organism evidence="2 3">
    <name type="scientific">Synchytrium microbalum</name>
    <dbReference type="NCBI Taxonomy" id="1806994"/>
    <lineage>
        <taxon>Eukaryota</taxon>
        <taxon>Fungi</taxon>
        <taxon>Fungi incertae sedis</taxon>
        <taxon>Chytridiomycota</taxon>
        <taxon>Chytridiomycota incertae sedis</taxon>
        <taxon>Chytridiomycetes</taxon>
        <taxon>Synchytriales</taxon>
        <taxon>Synchytriaceae</taxon>
        <taxon>Synchytrium</taxon>
    </lineage>
</organism>
<dbReference type="OrthoDB" id="8170117at2759"/>
<feature type="binding site" evidence="1">
    <location>
        <position position="98"/>
    </location>
    <ligand>
        <name>Zn(2+)</name>
        <dbReference type="ChEBI" id="CHEBI:29105"/>
    </ligand>
</feature>
<dbReference type="SMART" id="SM01388">
    <property type="entry name" value="Mob1_phocein"/>
    <property type="match status" value="1"/>
</dbReference>
<feature type="binding site" evidence="1">
    <location>
        <position position="18"/>
    </location>
    <ligand>
        <name>Zn(2+)</name>
        <dbReference type="ChEBI" id="CHEBI:29105"/>
    </ligand>
</feature>
<feature type="binding site" evidence="1">
    <location>
        <position position="93"/>
    </location>
    <ligand>
        <name>Zn(2+)</name>
        <dbReference type="ChEBI" id="CHEBI:29105"/>
    </ligand>
</feature>
<dbReference type="EMBL" id="QEAO01000018">
    <property type="protein sequence ID" value="TPX33755.1"/>
    <property type="molecule type" value="Genomic_DNA"/>
</dbReference>
<dbReference type="PANTHER" id="PTHR22599">
    <property type="entry name" value="MPS ONE BINDER KINASE ACTIVATOR-LIKE MOB"/>
    <property type="match status" value="1"/>
</dbReference>
<dbReference type="Gene3D" id="1.20.140.30">
    <property type="entry name" value="MOB kinase activator"/>
    <property type="match status" value="1"/>
</dbReference>
<name>A0A507C8D0_9FUNG</name>
<evidence type="ECO:0000256" key="1">
    <source>
        <dbReference type="PIRSR" id="PIRSR605301-1"/>
    </source>
</evidence>
<dbReference type="RefSeq" id="XP_031024672.1">
    <property type="nucleotide sequence ID" value="XM_031169379.1"/>
</dbReference>
<evidence type="ECO:0000313" key="3">
    <source>
        <dbReference type="Proteomes" id="UP000319731"/>
    </source>
</evidence>
<keyword evidence="1" id="KW-0862">Zinc</keyword>